<evidence type="ECO:0000313" key="4">
    <source>
        <dbReference type="Proteomes" id="UP000308197"/>
    </source>
</evidence>
<feature type="region of interest" description="Disordered" evidence="1">
    <location>
        <begin position="239"/>
        <end position="326"/>
    </location>
</feature>
<evidence type="ECO:0000313" key="3">
    <source>
        <dbReference type="EMBL" id="TFK78463.1"/>
    </source>
</evidence>
<accession>A0A5C3NYD7</accession>
<dbReference type="InParanoid" id="A0A5C3NYD7"/>
<dbReference type="EMBL" id="ML212518">
    <property type="protein sequence ID" value="TFK78463.1"/>
    <property type="molecule type" value="Genomic_DNA"/>
</dbReference>
<keyword evidence="4" id="KW-1185">Reference proteome</keyword>
<organism evidence="3 4">
    <name type="scientific">Polyporus arcularius HHB13444</name>
    <dbReference type="NCBI Taxonomy" id="1314778"/>
    <lineage>
        <taxon>Eukaryota</taxon>
        <taxon>Fungi</taxon>
        <taxon>Dikarya</taxon>
        <taxon>Basidiomycota</taxon>
        <taxon>Agaricomycotina</taxon>
        <taxon>Agaricomycetes</taxon>
        <taxon>Polyporales</taxon>
        <taxon>Polyporaceae</taxon>
        <taxon>Polyporus</taxon>
    </lineage>
</organism>
<protein>
    <submittedName>
        <fullName evidence="3">Uncharacterized protein</fullName>
    </submittedName>
</protein>
<feature type="compositionally biased region" description="Basic and acidic residues" evidence="1">
    <location>
        <begin position="47"/>
        <end position="74"/>
    </location>
</feature>
<dbReference type="AlphaFoldDB" id="A0A5C3NYD7"/>
<proteinExistence type="predicted"/>
<name>A0A5C3NYD7_9APHY</name>
<feature type="region of interest" description="Disordered" evidence="1">
    <location>
        <begin position="28"/>
        <end position="92"/>
    </location>
</feature>
<evidence type="ECO:0000256" key="1">
    <source>
        <dbReference type="SAM" id="MobiDB-lite"/>
    </source>
</evidence>
<reference evidence="3 4" key="1">
    <citation type="journal article" date="2019" name="Nat. Ecol. Evol.">
        <title>Megaphylogeny resolves global patterns of mushroom evolution.</title>
        <authorList>
            <person name="Varga T."/>
            <person name="Krizsan K."/>
            <person name="Foldi C."/>
            <person name="Dima B."/>
            <person name="Sanchez-Garcia M."/>
            <person name="Sanchez-Ramirez S."/>
            <person name="Szollosi G.J."/>
            <person name="Szarkandi J.G."/>
            <person name="Papp V."/>
            <person name="Albert L."/>
            <person name="Andreopoulos W."/>
            <person name="Angelini C."/>
            <person name="Antonin V."/>
            <person name="Barry K.W."/>
            <person name="Bougher N.L."/>
            <person name="Buchanan P."/>
            <person name="Buyck B."/>
            <person name="Bense V."/>
            <person name="Catcheside P."/>
            <person name="Chovatia M."/>
            <person name="Cooper J."/>
            <person name="Damon W."/>
            <person name="Desjardin D."/>
            <person name="Finy P."/>
            <person name="Geml J."/>
            <person name="Haridas S."/>
            <person name="Hughes K."/>
            <person name="Justo A."/>
            <person name="Karasinski D."/>
            <person name="Kautmanova I."/>
            <person name="Kiss B."/>
            <person name="Kocsube S."/>
            <person name="Kotiranta H."/>
            <person name="LaButti K.M."/>
            <person name="Lechner B.E."/>
            <person name="Liimatainen K."/>
            <person name="Lipzen A."/>
            <person name="Lukacs Z."/>
            <person name="Mihaltcheva S."/>
            <person name="Morgado L.N."/>
            <person name="Niskanen T."/>
            <person name="Noordeloos M.E."/>
            <person name="Ohm R.A."/>
            <person name="Ortiz-Santana B."/>
            <person name="Ovrebo C."/>
            <person name="Racz N."/>
            <person name="Riley R."/>
            <person name="Savchenko A."/>
            <person name="Shiryaev A."/>
            <person name="Soop K."/>
            <person name="Spirin V."/>
            <person name="Szebenyi C."/>
            <person name="Tomsovsky M."/>
            <person name="Tulloss R.E."/>
            <person name="Uehling J."/>
            <person name="Grigoriev I.V."/>
            <person name="Vagvolgyi C."/>
            <person name="Papp T."/>
            <person name="Martin F.M."/>
            <person name="Miettinen O."/>
            <person name="Hibbett D.S."/>
            <person name="Nagy L.G."/>
        </authorList>
    </citation>
    <scope>NUCLEOTIDE SEQUENCE [LARGE SCALE GENOMIC DNA]</scope>
    <source>
        <strain evidence="3 4">HHB13444</strain>
    </source>
</reference>
<feature type="region of interest" description="Disordered" evidence="1">
    <location>
        <begin position="169"/>
        <end position="196"/>
    </location>
</feature>
<keyword evidence="2" id="KW-0732">Signal</keyword>
<dbReference type="Proteomes" id="UP000308197">
    <property type="component" value="Unassembled WGS sequence"/>
</dbReference>
<sequence length="623" mass="68051">MHPTRSDTLSHLIFEVLMLGSAAVDFPGESSQFSAQPHSRPQPVPGDPKEIQRVLRQERLDRLNRARESRDPPAPRRRRRGARAGPLSSVSSVLPNHSVPAVCPSASESPPLPCVSVSDMGPALAACSTHDHDCGQDDVAVADEVPNGDSVSGFTSSDAMVDHAVSEHLTDAHSSRSLTYESGAPQGSERAMEQDECASLNTGQCSAGVPMHEDEHGQAHSEAVTAIEILAPRCGTEETMTHPALHSPRSGPQAMRTHLSAPESAHEVLRPYGPQEEVSTCAMPEQTPEGGGPAPNGDSPRHASWAPTTSIPVRVEPSSETNNRVRGAPRRLPFLPVPPNLALLHHHAVRTQLSSARLIKTERPLQLSSMVSRAEIPHAQPFQPPLIAPRNLDRSSPIPPVEEEEDEDSTRGATGTGARALPSVDPLIVQHICRVFPKRVARARELSRRPPAYGVAYRDVLRLRIIGGALADLGIGTSQSDRTSVTVQEDGRPVVIHRDDVMVMLGMRPSTYRSVRSRLEKVQSVYTWLGQNKHVWEEQLGRHVVTSVEHRAFHAMKALFGPARLPTRRHIPTEPLPAGIHDAIWEPCKTFITWAQAIVNRYDLIKSKTLPVSPDFYDTEETE</sequence>
<gene>
    <name evidence="3" type="ORF">K466DRAFT_570821</name>
</gene>
<evidence type="ECO:0000256" key="2">
    <source>
        <dbReference type="SAM" id="SignalP"/>
    </source>
</evidence>
<feature type="chain" id="PRO_5022853925" evidence="2">
    <location>
        <begin position="24"/>
        <end position="623"/>
    </location>
</feature>
<feature type="signal peptide" evidence="2">
    <location>
        <begin position="1"/>
        <end position="23"/>
    </location>
</feature>
<feature type="compositionally biased region" description="Polar residues" evidence="1">
    <location>
        <begin position="29"/>
        <end position="39"/>
    </location>
</feature>
<feature type="region of interest" description="Disordered" evidence="1">
    <location>
        <begin position="381"/>
        <end position="419"/>
    </location>
</feature>